<gene>
    <name evidence="2" type="ORF">J421_0547</name>
</gene>
<name>W0RAE6_9BACT</name>
<dbReference type="Gene3D" id="1.20.120.450">
    <property type="entry name" value="dinb family like domain"/>
    <property type="match status" value="1"/>
</dbReference>
<dbReference type="eggNOG" id="COG2318">
    <property type="taxonomic scope" value="Bacteria"/>
</dbReference>
<accession>W0RAE6</accession>
<organism evidence="2 3">
    <name type="scientific">Gemmatirosa kalamazoonensis</name>
    <dbReference type="NCBI Taxonomy" id="861299"/>
    <lineage>
        <taxon>Bacteria</taxon>
        <taxon>Pseudomonadati</taxon>
        <taxon>Gemmatimonadota</taxon>
        <taxon>Gemmatimonadia</taxon>
        <taxon>Gemmatimonadales</taxon>
        <taxon>Gemmatimonadaceae</taxon>
        <taxon>Gemmatirosa</taxon>
    </lineage>
</organism>
<dbReference type="InParanoid" id="W0RAE6"/>
<dbReference type="HOGENOM" id="CLU_120900_2_0_0"/>
<sequence>MRRLLPTIIVAGLLVATPKRPALAQDGGDVMDVRAAAYLRDQYLADLDTLHAKIVALATAIPADKYAWRPAPGVRSISEALMHVAGEWYYFAPMSVAAKAPADFGAPREALPRLEKIADKSLVLAELDKSWTHCKAQLSGVAPASLTGTYRPWNTTLPRAAFGMTGDLHEHLGQLIAYARSVGVAPPWSR</sequence>
<dbReference type="RefSeq" id="WP_025409629.1">
    <property type="nucleotide sequence ID" value="NZ_CP007128.1"/>
</dbReference>
<reference evidence="2 3" key="1">
    <citation type="journal article" date="2014" name="Genome Announc.">
        <title>Genome Sequence and Methylome of Soil Bacterium Gemmatirosa kalamazoonensis KBS708T, a Member of the Rarely Cultivated Gemmatimonadetes Phylum.</title>
        <authorList>
            <person name="Debruyn J.M."/>
            <person name="Radosevich M."/>
            <person name="Wommack K.E."/>
            <person name="Polson S.W."/>
            <person name="Hauser L.J."/>
            <person name="Fawaz M.N."/>
            <person name="Korlach J."/>
            <person name="Tsai Y.C."/>
        </authorList>
    </citation>
    <scope>NUCLEOTIDE SEQUENCE [LARGE SCALE GENOMIC DNA]</scope>
    <source>
        <strain evidence="2 3">KBS708</strain>
    </source>
</reference>
<feature type="domain" description="DinB-like" evidence="1">
    <location>
        <begin position="47"/>
        <end position="175"/>
    </location>
</feature>
<evidence type="ECO:0000313" key="3">
    <source>
        <dbReference type="Proteomes" id="UP000019151"/>
    </source>
</evidence>
<dbReference type="KEGG" id="gba:J421_0547"/>
<proteinExistence type="predicted"/>
<dbReference type="Proteomes" id="UP000019151">
    <property type="component" value="Chromosome"/>
</dbReference>
<dbReference type="SUPFAM" id="SSF109854">
    <property type="entry name" value="DinB/YfiT-like putative metalloenzymes"/>
    <property type="match status" value="1"/>
</dbReference>
<dbReference type="EMBL" id="CP007128">
    <property type="protein sequence ID" value="AHG88084.1"/>
    <property type="molecule type" value="Genomic_DNA"/>
</dbReference>
<dbReference type="InterPro" id="IPR034660">
    <property type="entry name" value="DinB/YfiT-like"/>
</dbReference>
<dbReference type="PATRIC" id="fig|861299.3.peg.559"/>
<evidence type="ECO:0000259" key="1">
    <source>
        <dbReference type="Pfam" id="PF12867"/>
    </source>
</evidence>
<keyword evidence="3" id="KW-1185">Reference proteome</keyword>
<dbReference type="InterPro" id="IPR024775">
    <property type="entry name" value="DinB-like"/>
</dbReference>
<dbReference type="AlphaFoldDB" id="W0RAE6"/>
<protein>
    <submittedName>
        <fullName evidence="2">DinB-like domain protein</fullName>
    </submittedName>
</protein>
<dbReference type="STRING" id="861299.J421_0547"/>
<dbReference type="Pfam" id="PF12867">
    <property type="entry name" value="DinB_2"/>
    <property type="match status" value="1"/>
</dbReference>
<dbReference type="OrthoDB" id="119432at2"/>
<evidence type="ECO:0000313" key="2">
    <source>
        <dbReference type="EMBL" id="AHG88084.1"/>
    </source>
</evidence>